<feature type="compositionally biased region" description="Polar residues" evidence="7">
    <location>
        <begin position="705"/>
        <end position="726"/>
    </location>
</feature>
<evidence type="ECO:0000256" key="2">
    <source>
        <dbReference type="ARBA" id="ARBA00023015"/>
    </source>
</evidence>
<evidence type="ECO:0000256" key="1">
    <source>
        <dbReference type="ARBA" id="ARBA00004123"/>
    </source>
</evidence>
<feature type="compositionally biased region" description="Polar residues" evidence="7">
    <location>
        <begin position="150"/>
        <end position="172"/>
    </location>
</feature>
<evidence type="ECO:0000256" key="7">
    <source>
        <dbReference type="SAM" id="MobiDB-lite"/>
    </source>
</evidence>
<feature type="compositionally biased region" description="Pro residues" evidence="7">
    <location>
        <begin position="506"/>
        <end position="517"/>
    </location>
</feature>
<feature type="region of interest" description="Disordered" evidence="7">
    <location>
        <begin position="424"/>
        <end position="805"/>
    </location>
</feature>
<evidence type="ECO:0000256" key="4">
    <source>
        <dbReference type="ARBA" id="ARBA00023163"/>
    </source>
</evidence>
<comment type="subcellular location">
    <subcellularLocation>
        <location evidence="1">Nucleus</location>
    </subcellularLocation>
</comment>
<gene>
    <name evidence="9" type="ORF">CINCED_3A014837</name>
</gene>
<dbReference type="OrthoDB" id="6621881at2759"/>
<keyword evidence="4" id="KW-0804">Transcription</keyword>
<feature type="chain" id="PRO_5023113490" evidence="8">
    <location>
        <begin position="22"/>
        <end position="1387"/>
    </location>
</feature>
<proteinExistence type="predicted"/>
<feature type="region of interest" description="Disordered" evidence="7">
    <location>
        <begin position="245"/>
        <end position="412"/>
    </location>
</feature>
<evidence type="ECO:0000256" key="5">
    <source>
        <dbReference type="ARBA" id="ARBA00023242"/>
    </source>
</evidence>
<keyword evidence="8" id="KW-0732">Signal</keyword>
<feature type="compositionally biased region" description="Low complexity" evidence="7">
    <location>
        <begin position="613"/>
        <end position="645"/>
    </location>
</feature>
<dbReference type="GO" id="GO:0004879">
    <property type="term" value="F:nuclear receptor activity"/>
    <property type="evidence" value="ECO:0007669"/>
    <property type="project" value="TreeGrafter"/>
</dbReference>
<evidence type="ECO:0000313" key="10">
    <source>
        <dbReference type="Proteomes" id="UP000325440"/>
    </source>
</evidence>
<dbReference type="PANTHER" id="PTHR10649">
    <property type="entry name" value="ARYL HYDROCARBON RECEPTOR"/>
    <property type="match status" value="1"/>
</dbReference>
<evidence type="ECO:0000313" key="9">
    <source>
        <dbReference type="EMBL" id="VVC35346.1"/>
    </source>
</evidence>
<feature type="compositionally biased region" description="Pro residues" evidence="7">
    <location>
        <begin position="546"/>
        <end position="557"/>
    </location>
</feature>
<keyword evidence="2" id="KW-0805">Transcription regulation</keyword>
<feature type="region of interest" description="Disordered" evidence="7">
    <location>
        <begin position="824"/>
        <end position="845"/>
    </location>
</feature>
<feature type="signal peptide" evidence="8">
    <location>
        <begin position="1"/>
        <end position="21"/>
    </location>
</feature>
<feature type="compositionally biased region" description="Pro residues" evidence="7">
    <location>
        <begin position="341"/>
        <end position="352"/>
    </location>
</feature>
<keyword evidence="5" id="KW-0539">Nucleus</keyword>
<feature type="compositionally biased region" description="Pro residues" evidence="7">
    <location>
        <begin position="526"/>
        <end position="537"/>
    </location>
</feature>
<feature type="compositionally biased region" description="Polar residues" evidence="7">
    <location>
        <begin position="756"/>
        <end position="805"/>
    </location>
</feature>
<dbReference type="GO" id="GO:0034751">
    <property type="term" value="C:aryl hydrocarbon receptor complex"/>
    <property type="evidence" value="ECO:0007669"/>
    <property type="project" value="TreeGrafter"/>
</dbReference>
<dbReference type="GO" id="GO:0006805">
    <property type="term" value="P:xenobiotic metabolic process"/>
    <property type="evidence" value="ECO:0007669"/>
    <property type="project" value="InterPro"/>
</dbReference>
<organism evidence="9 10">
    <name type="scientific">Cinara cedri</name>
    <dbReference type="NCBI Taxonomy" id="506608"/>
    <lineage>
        <taxon>Eukaryota</taxon>
        <taxon>Metazoa</taxon>
        <taxon>Ecdysozoa</taxon>
        <taxon>Arthropoda</taxon>
        <taxon>Hexapoda</taxon>
        <taxon>Insecta</taxon>
        <taxon>Pterygota</taxon>
        <taxon>Neoptera</taxon>
        <taxon>Paraneoptera</taxon>
        <taxon>Hemiptera</taxon>
        <taxon>Sternorrhyncha</taxon>
        <taxon>Aphidomorpha</taxon>
        <taxon>Aphidoidea</taxon>
        <taxon>Aphididae</taxon>
        <taxon>Lachninae</taxon>
        <taxon>Cinara</taxon>
    </lineage>
</organism>
<keyword evidence="3" id="KW-0238">DNA-binding</keyword>
<feature type="compositionally biased region" description="Low complexity" evidence="7">
    <location>
        <begin position="259"/>
        <end position="302"/>
    </location>
</feature>
<feature type="compositionally biased region" description="Low complexity" evidence="7">
    <location>
        <begin position="826"/>
        <end position="845"/>
    </location>
</feature>
<keyword evidence="6" id="KW-0175">Coiled coil</keyword>
<dbReference type="GO" id="GO:0005634">
    <property type="term" value="C:nucleus"/>
    <property type="evidence" value="ECO:0007669"/>
    <property type="project" value="UniProtKB-SubCell"/>
</dbReference>
<sequence length="1387" mass="152184">MATTKYRCLLFSLLKLLFVNCYPNNPPGSSQLIEQNGVTNTAWGQQPPVQGARENYIPNYNGYNYNTQTAPPMNNNMFSGNYPPNQQPMMYYSQPYMQPPNPPPPYSPPGQPLYQPMTNQYQPPTYPMQTPQATQPNLIQTQATQTNLVQTPQVAQSSNELQTTQAEQFDQMQTSQSTQTNQRLENQPNASQLKLDQFNSNNGQSLQYQSLATPSSNINQNPNTNYDQNTNYMDQQGLTIQNQESQANTVSQNLPQPPISASSFSPQSPNSLDSLNTNLSPTNLNQLQQPQPAQLSSLSAPSNPSPLQPQSASQLSSLPTPSNPSPLQPQPAPQLSSLPTPSNPSPLQPQPAPQLSSLPTPSNPSPLQPQSASQLSSLPTPSNISPLQPQPAPQLSSLPTPSNPSPLQPLSIHRNSCTAVIFITKPSNPSSLQPQPAPQLSSLPTPSNPSPLQPQPAPQLSSLPTPSNPSPLQPQHSSQLSSLPTPSNPSSLQPQPAPQLSSFPTPSNPSPLQPQPAPQLSSLPTPSNPSPLQPQPAPQLSSLPTPSNPSPLQPQPAPQLSSLPTPSNPSPLQPQSASQLSSLPTSSNPSPLQPQPAPQLSSLPTPSNPSPLQPQHSSQLSSLPTPSNPSSLQPQPAPQLSSLPTPSNPSPLQPQHSSPSAPLPPEEPQQQLILDHPDFIPDTDKDQTNKPLQTSQEQKKPVIIQTDSNLSSKDQSQNTLLQTSDTKIPLSSKGSQNQLFTNRQNFGPPKPMQVPDNLSSIDPSQKPLQQKPLSETAPVTGSNPDPTQLQPPENTPEPSSSWWDTYTNNIHKEDIQIQPDLNKVLSSFPTSPKPSSDTSSDTITVISNPQSSYSFDLHSPKSLLEQDIQVDNAFKKMPNSFFNFENLPADTSILNNNSPPKPNDNIGANHYINNADFIIRPFGLSSYDKVYNVDFEDKKAGQDNAKLRVYAHPDDIHVLKQPVLNSPSTADKNNPNNYHDLLNYKPPKYTQYPYNTADTVGVQRPYLYSSPSNMALDRSINRNQLLANSVLYNNNQQQQLNNKPNVDLTHPPSFSTSWSLPNYDYVQKQQQDQQNALSSSYSGSSSMFGIPLTGLSIHNIMTDIANTVQIPIDGAKTLFDTALTGFPNAQAMQQVSLTYAVIMAIINGIRKIVESTFNGFGSQRVKREFNMFSPGNMFTNPMQTLQNNLLPYINRAENDYQTIVSGFTGNPSPYNSQPASILNYQTATVPSANPYNNYNYNNKNNLQAVANFDQSLNTANDNMQQQQQQMQQQQQQQQMQQQQQQQQQQMQYYYNTNNVNTNVNRQLQNNNNGDDSPQMVNTPQTYVPDVLKNEIKAAVYANIPAPYTNTSPEVMHYYNQVISVVSTYFENQINSALQGIQPKMNTN</sequence>
<feature type="compositionally biased region" description="Pro residues" evidence="7">
    <location>
        <begin position="446"/>
        <end position="457"/>
    </location>
</feature>
<feature type="compositionally biased region" description="Pro residues" evidence="7">
    <location>
        <begin position="321"/>
        <end position="332"/>
    </location>
</feature>
<evidence type="ECO:0000256" key="6">
    <source>
        <dbReference type="SAM" id="Coils"/>
    </source>
</evidence>
<dbReference type="InterPro" id="IPR039091">
    <property type="entry name" value="AHR/AHRR"/>
</dbReference>
<feature type="compositionally biased region" description="Basic and acidic residues" evidence="7">
    <location>
        <begin position="675"/>
        <end position="688"/>
    </location>
</feature>
<evidence type="ECO:0000256" key="8">
    <source>
        <dbReference type="SAM" id="SignalP"/>
    </source>
</evidence>
<reference evidence="9 10" key="1">
    <citation type="submission" date="2019-08" db="EMBL/GenBank/DDBJ databases">
        <authorList>
            <person name="Alioto T."/>
            <person name="Alioto T."/>
            <person name="Gomez Garrido J."/>
        </authorList>
    </citation>
    <scope>NUCLEOTIDE SEQUENCE [LARGE SCALE GENOMIC DNA]</scope>
</reference>
<feature type="region of interest" description="Disordered" evidence="7">
    <location>
        <begin position="150"/>
        <end position="185"/>
    </location>
</feature>
<dbReference type="Proteomes" id="UP000325440">
    <property type="component" value="Unassembled WGS sequence"/>
</dbReference>
<evidence type="ECO:0000256" key="3">
    <source>
        <dbReference type="ARBA" id="ARBA00023125"/>
    </source>
</evidence>
<feature type="compositionally biased region" description="Low complexity" evidence="7">
    <location>
        <begin position="573"/>
        <end position="590"/>
    </location>
</feature>
<name>A0A5E4MXA5_9HEMI</name>
<feature type="compositionally biased region" description="Low complexity" evidence="7">
    <location>
        <begin position="368"/>
        <end position="400"/>
    </location>
</feature>
<dbReference type="EMBL" id="CABPRJ010001426">
    <property type="protein sequence ID" value="VVC35346.1"/>
    <property type="molecule type" value="Genomic_DNA"/>
</dbReference>
<dbReference type="PANTHER" id="PTHR10649:SF12">
    <property type="entry name" value="SPINELESS, ISOFORM C"/>
    <property type="match status" value="1"/>
</dbReference>
<protein>
    <submittedName>
        <fullName evidence="9">Tetratricopeptide-like helical domain</fullName>
    </submittedName>
</protein>
<feature type="coiled-coil region" evidence="6">
    <location>
        <begin position="1249"/>
        <end position="1289"/>
    </location>
</feature>
<accession>A0A5E4MXA5</accession>
<feature type="compositionally biased region" description="Low complexity" evidence="7">
    <location>
        <begin position="473"/>
        <end position="505"/>
    </location>
</feature>
<feature type="compositionally biased region" description="Low complexity" evidence="7">
    <location>
        <begin position="426"/>
        <end position="445"/>
    </location>
</feature>
<feature type="compositionally biased region" description="Polar residues" evidence="7">
    <location>
        <begin position="732"/>
        <end position="745"/>
    </location>
</feature>
<dbReference type="GO" id="GO:0000976">
    <property type="term" value="F:transcription cis-regulatory region binding"/>
    <property type="evidence" value="ECO:0007669"/>
    <property type="project" value="TreeGrafter"/>
</dbReference>
<feature type="compositionally biased region" description="Polar residues" evidence="7">
    <location>
        <begin position="245"/>
        <end position="254"/>
    </location>
</feature>
<keyword evidence="10" id="KW-1185">Reference proteome</keyword>
<feature type="compositionally biased region" description="Low complexity" evidence="7">
    <location>
        <begin position="308"/>
        <end position="320"/>
    </location>
</feature>